<comment type="caution">
    <text evidence="1">The sequence shown here is derived from an EMBL/GenBank/DDBJ whole genome shotgun (WGS) entry which is preliminary data.</text>
</comment>
<dbReference type="SUPFAM" id="SSF52047">
    <property type="entry name" value="RNI-like"/>
    <property type="match status" value="1"/>
</dbReference>
<dbReference type="Proteomes" id="UP001054945">
    <property type="component" value="Unassembled WGS sequence"/>
</dbReference>
<dbReference type="GO" id="GO:0019005">
    <property type="term" value="C:SCF ubiquitin ligase complex"/>
    <property type="evidence" value="ECO:0007669"/>
    <property type="project" value="TreeGrafter"/>
</dbReference>
<reference evidence="1 2" key="1">
    <citation type="submission" date="2021-06" db="EMBL/GenBank/DDBJ databases">
        <title>Caerostris extrusa draft genome.</title>
        <authorList>
            <person name="Kono N."/>
            <person name="Arakawa K."/>
        </authorList>
    </citation>
    <scope>NUCLEOTIDE SEQUENCE [LARGE SCALE GENOMIC DNA]</scope>
</reference>
<evidence type="ECO:0000313" key="2">
    <source>
        <dbReference type="Proteomes" id="UP001054945"/>
    </source>
</evidence>
<organism evidence="1 2">
    <name type="scientific">Caerostris extrusa</name>
    <name type="common">Bark spider</name>
    <name type="synonym">Caerostris bankana</name>
    <dbReference type="NCBI Taxonomy" id="172846"/>
    <lineage>
        <taxon>Eukaryota</taxon>
        <taxon>Metazoa</taxon>
        <taxon>Ecdysozoa</taxon>
        <taxon>Arthropoda</taxon>
        <taxon>Chelicerata</taxon>
        <taxon>Arachnida</taxon>
        <taxon>Araneae</taxon>
        <taxon>Araneomorphae</taxon>
        <taxon>Entelegynae</taxon>
        <taxon>Araneoidea</taxon>
        <taxon>Araneidae</taxon>
        <taxon>Caerostris</taxon>
    </lineage>
</organism>
<proteinExistence type="predicted"/>
<dbReference type="PANTHER" id="PTHR13318">
    <property type="entry name" value="PARTNER OF PAIRED, ISOFORM B-RELATED"/>
    <property type="match status" value="1"/>
</dbReference>
<protein>
    <submittedName>
        <fullName evidence="1">Uncharacterized protein</fullName>
    </submittedName>
</protein>
<dbReference type="Gene3D" id="3.80.10.10">
    <property type="entry name" value="Ribonuclease Inhibitor"/>
    <property type="match status" value="1"/>
</dbReference>
<keyword evidence="2" id="KW-1185">Reference proteome</keyword>
<dbReference type="AlphaFoldDB" id="A0AAV4QTL4"/>
<accession>A0AAV4QTL4</accession>
<name>A0AAV4QTL4_CAEEX</name>
<evidence type="ECO:0000313" key="1">
    <source>
        <dbReference type="EMBL" id="GIY11676.1"/>
    </source>
</evidence>
<dbReference type="InterPro" id="IPR032675">
    <property type="entry name" value="LRR_dom_sf"/>
</dbReference>
<dbReference type="GO" id="GO:0031146">
    <property type="term" value="P:SCF-dependent proteasomal ubiquitin-dependent protein catabolic process"/>
    <property type="evidence" value="ECO:0007669"/>
    <property type="project" value="TreeGrafter"/>
</dbReference>
<dbReference type="EMBL" id="BPLR01006680">
    <property type="protein sequence ID" value="GIY11676.1"/>
    <property type="molecule type" value="Genomic_DNA"/>
</dbReference>
<sequence>MPIVALRQEITVARQAKAKIKVVLRVVYHICEFNLNQDCQILAFRQLHPTNLQENFFPADGITGSNPDINKESFSSLFPVKWNTNVTVIMPVPIPPLLIVCYGQTLDLLKAGLWSKIDDPFAEVPRDAYHSFLHYVFSLPFKDWPEAKELCQMLTCRNIQILDLTPFETEHRYLITYDDDLRSLFAAHSEAREAPEKFNMLMTMLSRRDVKFPNVKRIILPKTLMVTDAHVKRLLKASPLIDYFHTNFLFDFSIIRHCKYLEYLRFHVLAHDFFQHLRGSTSKLPLLKNLRAISVCFTTARFFGNVKRVARLLKHCPHVCSLGLLDTLHPIHRMVTKAQRKRKPPPVLKLQKCYWGIMRLPSPGSYTAEDLLVNRTAFSNLVSTAVNCCPDVQQLLVQVLHVDCLRHLVNLSRLHFLCLNFVFCEQDYMPALETLLIEIGRRLTQLTLDEIVSNPISMICKHCPNLEILRVMKTGDTEDLIERTADDARFRLHRLEKLTVNRVEVEEFLVFLMEKCPNLEDLSLKHADCLNDDALARVLNKNNLCQLKSLDIAHCNLTEDGLKTLLKSTKKLKRVAFRNLNEVAPFVIREMGLGASLERLDPIRDRYFGEIDMCHF</sequence>
<gene>
    <name evidence="1" type="primary">AVEN_211480_1</name>
    <name evidence="1" type="ORF">CEXT_724691</name>
</gene>